<dbReference type="Proteomes" id="UP001150925">
    <property type="component" value="Unassembled WGS sequence"/>
</dbReference>
<feature type="compositionally biased region" description="Low complexity" evidence="1">
    <location>
        <begin position="34"/>
        <end position="47"/>
    </location>
</feature>
<feature type="compositionally biased region" description="Low complexity" evidence="1">
    <location>
        <begin position="216"/>
        <end position="227"/>
    </location>
</feature>
<feature type="compositionally biased region" description="Polar residues" evidence="1">
    <location>
        <begin position="96"/>
        <end position="109"/>
    </location>
</feature>
<comment type="caution">
    <text evidence="2">The sequence shown here is derived from an EMBL/GenBank/DDBJ whole genome shotgun (WGS) entry which is preliminary data.</text>
</comment>
<feature type="compositionally biased region" description="Polar residues" evidence="1">
    <location>
        <begin position="274"/>
        <end position="298"/>
    </location>
</feature>
<accession>A0A9W8B0E1</accession>
<feature type="compositionally biased region" description="Polar residues" evidence="1">
    <location>
        <begin position="380"/>
        <end position="397"/>
    </location>
</feature>
<feature type="compositionally biased region" description="Low complexity" evidence="1">
    <location>
        <begin position="235"/>
        <end position="258"/>
    </location>
</feature>
<evidence type="ECO:0000313" key="2">
    <source>
        <dbReference type="EMBL" id="KAJ1969935.1"/>
    </source>
</evidence>
<evidence type="ECO:0000256" key="1">
    <source>
        <dbReference type="SAM" id="MobiDB-lite"/>
    </source>
</evidence>
<feature type="compositionally biased region" description="Polar residues" evidence="1">
    <location>
        <begin position="24"/>
        <end position="33"/>
    </location>
</feature>
<protein>
    <submittedName>
        <fullName evidence="2">Uncharacterized protein</fullName>
    </submittedName>
</protein>
<feature type="compositionally biased region" description="Polar residues" evidence="1">
    <location>
        <begin position="1"/>
        <end position="13"/>
    </location>
</feature>
<keyword evidence="3" id="KW-1185">Reference proteome</keyword>
<feature type="region of interest" description="Disordered" evidence="1">
    <location>
        <begin position="1"/>
        <end position="109"/>
    </location>
</feature>
<name>A0A9W8B0E1_9FUNG</name>
<proteinExistence type="predicted"/>
<gene>
    <name evidence="2" type="ORF">IWQ62_000306</name>
</gene>
<feature type="compositionally biased region" description="Polar residues" evidence="1">
    <location>
        <begin position="63"/>
        <end position="73"/>
    </location>
</feature>
<dbReference type="EMBL" id="JANBPY010000013">
    <property type="protein sequence ID" value="KAJ1969935.1"/>
    <property type="molecule type" value="Genomic_DNA"/>
</dbReference>
<feature type="region of interest" description="Disordered" evidence="1">
    <location>
        <begin position="215"/>
        <end position="415"/>
    </location>
</feature>
<feature type="compositionally biased region" description="Polar residues" evidence="1">
    <location>
        <begin position="355"/>
        <end position="371"/>
    </location>
</feature>
<dbReference type="OrthoDB" id="5599957at2759"/>
<organism evidence="2 3">
    <name type="scientific">Dispira parvispora</name>
    <dbReference type="NCBI Taxonomy" id="1520584"/>
    <lineage>
        <taxon>Eukaryota</taxon>
        <taxon>Fungi</taxon>
        <taxon>Fungi incertae sedis</taxon>
        <taxon>Zoopagomycota</taxon>
        <taxon>Kickxellomycotina</taxon>
        <taxon>Dimargaritomycetes</taxon>
        <taxon>Dimargaritales</taxon>
        <taxon>Dimargaritaceae</taxon>
        <taxon>Dispira</taxon>
    </lineage>
</organism>
<reference evidence="2" key="1">
    <citation type="submission" date="2022-07" db="EMBL/GenBank/DDBJ databases">
        <title>Phylogenomic reconstructions and comparative analyses of Kickxellomycotina fungi.</title>
        <authorList>
            <person name="Reynolds N.K."/>
            <person name="Stajich J.E."/>
            <person name="Barry K."/>
            <person name="Grigoriev I.V."/>
            <person name="Crous P."/>
            <person name="Smith M.E."/>
        </authorList>
    </citation>
    <scope>NUCLEOTIDE SEQUENCE</scope>
    <source>
        <strain evidence="2">RSA 1196</strain>
    </source>
</reference>
<dbReference type="AlphaFoldDB" id="A0A9W8B0E1"/>
<evidence type="ECO:0000313" key="3">
    <source>
        <dbReference type="Proteomes" id="UP001150925"/>
    </source>
</evidence>
<sequence length="505" mass="55492">MVNPSHTAYPTNSYHRETGRPRSPLSTPSRYQGSSAHSPRTSSASPRLIKYTSPYQQQQSSQTISAQGAPSSSEYRDAAGAPPNQSNLESHYIVSNPDSHYPSSDTSSNHTLFPLMEKVKPSRSPNWNFTEKKTLLEQVLHYMPQVTNRDDHWRLISNQLGKQCGRTWETSQIKQQLRDLKKKFHRVQGNGIQNPSAVFEFYDLVKRILEKEQFYTSPTSGPTPMGPAEKTLDLTASSPLPTPTSSSSTTTTIPSSTPAGGNPASNPPLALNSLPVTSRAQSYSQPSCASTAFSSNSERLGPASNLERSMPWVDRPTYTRPIASGSFSTRTSPYPILRKRPGSASPSESHRRQPPSISLQYAIPSDSTSGNRPFALPPLSITSPTSGTYPQLPSNQGPRAIPPMRTSRSGGNTGLLPSLLPPSEMSRTERPHHALTTGNFERLERSVDDIRSTVTTLMALQQENMSLLQKQFESNESFKQQVLELLRVHTVSVPEESKSTESSGK</sequence>